<evidence type="ECO:0000313" key="3">
    <source>
        <dbReference type="Proteomes" id="UP001229421"/>
    </source>
</evidence>
<name>A0AAD8P096_TARER</name>
<proteinExistence type="predicted"/>
<evidence type="ECO:0000256" key="1">
    <source>
        <dbReference type="SAM" id="Phobius"/>
    </source>
</evidence>
<dbReference type="AlphaFoldDB" id="A0AAD8P096"/>
<accession>A0AAD8P096</accession>
<keyword evidence="1" id="KW-1133">Transmembrane helix</keyword>
<feature type="transmembrane region" description="Helical" evidence="1">
    <location>
        <begin position="429"/>
        <end position="452"/>
    </location>
</feature>
<reference evidence="2" key="1">
    <citation type="journal article" date="2023" name="bioRxiv">
        <title>Improved chromosome-level genome assembly for marigold (Tagetes erecta).</title>
        <authorList>
            <person name="Jiang F."/>
            <person name="Yuan L."/>
            <person name="Wang S."/>
            <person name="Wang H."/>
            <person name="Xu D."/>
            <person name="Wang A."/>
            <person name="Fan W."/>
        </authorList>
    </citation>
    <scope>NUCLEOTIDE SEQUENCE</scope>
    <source>
        <strain evidence="2">WSJ</strain>
        <tissue evidence="2">Leaf</tissue>
    </source>
</reference>
<dbReference type="PANTHER" id="PTHR31170:SF25">
    <property type="entry name" value="BNAA09G04570D PROTEIN"/>
    <property type="match status" value="1"/>
</dbReference>
<sequence length="464" mass="53758">MISLQKLEYDSILRSEKTKFTKKSCNLELQDIDMIQESVQRLLNRGKNEDNYLNQSSPSIYMVPHVIRDLSPSSFDPQLVSIGPLHREHKNVQEFEGQKAAYMLNLMRRINSPQEEILESCMQKAYNSMNKIKACYKWRKVYSDADIAEMMVMDACFILEYMIEHHISANPLAEKILQTHVVLHDLMLLENQIPLFFVDEIFQATVLKRDPNILLIKLIYPILSWNSIFQTSLNIANVSISNTDHILSILHQIYKPQDDTKVDNMSWSRIHTAVEIDRAGVNIKPNKDPTWVMGMEVKQHRYARYFGSWINPTLTMPVLRVHDSTELVFRNLIAYESTFKTQRYVTSYAFVMDMLVNTQEDVAKLMESRVLNNFMGSNEEAANMINNICKNVSAVSYYVEECEKLNKHCNSYWPKQIAKMRSTYFNSPWSIIALVSGIILFVLQVVQTIYTINSSGSNNSKSNK</sequence>
<keyword evidence="1" id="KW-0472">Membrane</keyword>
<keyword evidence="1" id="KW-0812">Transmembrane</keyword>
<dbReference type="EMBL" id="JAUHHV010000004">
    <property type="protein sequence ID" value="KAK1428553.1"/>
    <property type="molecule type" value="Genomic_DNA"/>
</dbReference>
<dbReference type="InterPro" id="IPR004158">
    <property type="entry name" value="DUF247_pln"/>
</dbReference>
<organism evidence="2 3">
    <name type="scientific">Tagetes erecta</name>
    <name type="common">African marigold</name>
    <dbReference type="NCBI Taxonomy" id="13708"/>
    <lineage>
        <taxon>Eukaryota</taxon>
        <taxon>Viridiplantae</taxon>
        <taxon>Streptophyta</taxon>
        <taxon>Embryophyta</taxon>
        <taxon>Tracheophyta</taxon>
        <taxon>Spermatophyta</taxon>
        <taxon>Magnoliopsida</taxon>
        <taxon>eudicotyledons</taxon>
        <taxon>Gunneridae</taxon>
        <taxon>Pentapetalae</taxon>
        <taxon>asterids</taxon>
        <taxon>campanulids</taxon>
        <taxon>Asterales</taxon>
        <taxon>Asteraceae</taxon>
        <taxon>Asteroideae</taxon>
        <taxon>Heliantheae alliance</taxon>
        <taxon>Tageteae</taxon>
        <taxon>Tagetes</taxon>
    </lineage>
</organism>
<dbReference type="Proteomes" id="UP001229421">
    <property type="component" value="Unassembled WGS sequence"/>
</dbReference>
<dbReference type="Pfam" id="PF03140">
    <property type="entry name" value="DUF247"/>
    <property type="match status" value="1"/>
</dbReference>
<protein>
    <submittedName>
        <fullName evidence="2">Uncharacterized protein</fullName>
    </submittedName>
</protein>
<keyword evidence="3" id="KW-1185">Reference proteome</keyword>
<comment type="caution">
    <text evidence="2">The sequence shown here is derived from an EMBL/GenBank/DDBJ whole genome shotgun (WGS) entry which is preliminary data.</text>
</comment>
<gene>
    <name evidence="2" type="ORF">QVD17_17389</name>
</gene>
<evidence type="ECO:0000313" key="2">
    <source>
        <dbReference type="EMBL" id="KAK1428553.1"/>
    </source>
</evidence>
<dbReference type="PANTHER" id="PTHR31170">
    <property type="entry name" value="BNAC04G53230D PROTEIN"/>
    <property type="match status" value="1"/>
</dbReference>